<evidence type="ECO:0000256" key="1">
    <source>
        <dbReference type="SAM" id="MobiDB-lite"/>
    </source>
</evidence>
<organism evidence="3 5">
    <name type="scientific">Agrobacterium larrymoorei</name>
    <dbReference type="NCBI Taxonomy" id="160699"/>
    <lineage>
        <taxon>Bacteria</taxon>
        <taxon>Pseudomonadati</taxon>
        <taxon>Pseudomonadota</taxon>
        <taxon>Alphaproteobacteria</taxon>
        <taxon>Hyphomicrobiales</taxon>
        <taxon>Rhizobiaceae</taxon>
        <taxon>Rhizobium/Agrobacterium group</taxon>
        <taxon>Agrobacterium</taxon>
    </lineage>
</organism>
<reference evidence="4 6" key="2">
    <citation type="submission" date="2021-03" db="EMBL/GenBank/DDBJ databases">
        <title>Rapid diversification of plasmids in a genus of pathogenic and nitrogen fixing bacteria.</title>
        <authorList>
            <person name="Weisberg A.J."/>
            <person name="Miller M."/>
            <person name="Ream W."/>
            <person name="Grunwald N.J."/>
            <person name="Chang J.H."/>
        </authorList>
    </citation>
    <scope>NUCLEOTIDE SEQUENCE [LARGE SCALE GENOMIC DNA]</scope>
    <source>
        <strain evidence="4 6">AF3.44</strain>
    </source>
</reference>
<name>A0A4D7DQC7_9HYPH</name>
<dbReference type="RefSeq" id="WP_027677040.1">
    <property type="nucleotide sequence ID" value="NZ_CP039691.1"/>
</dbReference>
<reference evidence="3 5" key="1">
    <citation type="submission" date="2019-04" db="EMBL/GenBank/DDBJ databases">
        <title>Complete genome sequence of Agrobacterium larrymoorei CFBP5473.</title>
        <authorList>
            <person name="Haryono M."/>
            <person name="Chou L."/>
            <person name="Lin Y.-C."/>
            <person name="Lai E.-M."/>
            <person name="Kuo C.-H."/>
        </authorList>
    </citation>
    <scope>NUCLEOTIDE SEQUENCE [LARGE SCALE GENOMIC DNA]</scope>
    <source>
        <strain evidence="3 5">CFBP5473</strain>
    </source>
</reference>
<accession>A0A4D7DQC7</accession>
<feature type="signal peptide" evidence="2">
    <location>
        <begin position="1"/>
        <end position="26"/>
    </location>
</feature>
<dbReference type="Proteomes" id="UP000826513">
    <property type="component" value="Chromosome 1"/>
</dbReference>
<sequence>MNKKAHMILAVLGVSVAAAVATHARAEEQSYYKGSTWEVLSKTSDTEDKTASCVLRSVNWAAKSVAIEYDLVGIDEVMPRLRVIKQQWNLPVNQTTKVRIGARGAGTVVFDAKVLNGNELYGEIPAPHASELASMVDNMVKVMTKPIKPASFIVYFDGDEPIWVVPAVDFGEAVAFSSELKNCLTELTRLGPSIFKSAEPSTTSPFAKSSGQSGLNFGSAPNNNVDTSRPSTDQNANIQDFLAQSDGPAQTAKSSWTFAKREEDWGDTCYVETKQGDILVGFMGAPGEALAGFVENGFTGNVTTTWKIDGARSYVADGDVADYSGWHEFYGLPKDILTDAKDGKQLTISDKGGETITTISLASASKPFEQFIGCINKRSP</sequence>
<evidence type="ECO:0000313" key="4">
    <source>
        <dbReference type="EMBL" id="QYA08271.1"/>
    </source>
</evidence>
<evidence type="ECO:0000313" key="5">
    <source>
        <dbReference type="Proteomes" id="UP000298545"/>
    </source>
</evidence>
<dbReference type="EMBL" id="CP072167">
    <property type="protein sequence ID" value="QYA08271.1"/>
    <property type="molecule type" value="Genomic_DNA"/>
</dbReference>
<evidence type="ECO:0000256" key="2">
    <source>
        <dbReference type="SAM" id="SignalP"/>
    </source>
</evidence>
<dbReference type="OrthoDB" id="8305466at2"/>
<keyword evidence="2" id="KW-0732">Signal</keyword>
<dbReference type="STRING" id="1367849.GCA_000518585_04532"/>
<proteinExistence type="predicted"/>
<evidence type="ECO:0000313" key="3">
    <source>
        <dbReference type="EMBL" id="QCI98841.1"/>
    </source>
</evidence>
<gene>
    <name evidence="3" type="ORF">CFBP5473_13615</name>
    <name evidence="4" type="ORF">J5285_06120</name>
</gene>
<dbReference type="EMBL" id="CP039691">
    <property type="protein sequence ID" value="QCI98841.1"/>
    <property type="molecule type" value="Genomic_DNA"/>
</dbReference>
<evidence type="ECO:0000313" key="6">
    <source>
        <dbReference type="Proteomes" id="UP000826513"/>
    </source>
</evidence>
<keyword evidence="6" id="KW-1185">Reference proteome</keyword>
<dbReference type="Proteomes" id="UP000298545">
    <property type="component" value="Chromosome circular"/>
</dbReference>
<dbReference type="AlphaFoldDB" id="A0A4D7DQC7"/>
<feature type="chain" id="PRO_5043332899" evidence="2">
    <location>
        <begin position="27"/>
        <end position="380"/>
    </location>
</feature>
<feature type="compositionally biased region" description="Polar residues" evidence="1">
    <location>
        <begin position="199"/>
        <end position="233"/>
    </location>
</feature>
<feature type="region of interest" description="Disordered" evidence="1">
    <location>
        <begin position="198"/>
        <end position="233"/>
    </location>
</feature>
<dbReference type="KEGG" id="alf:CFBP5473_13615"/>
<protein>
    <submittedName>
        <fullName evidence="3">Uncharacterized protein</fullName>
    </submittedName>
</protein>